<proteinExistence type="inferred from homology"/>
<dbReference type="SUPFAM" id="SSF50129">
    <property type="entry name" value="GroES-like"/>
    <property type="match status" value="1"/>
</dbReference>
<keyword evidence="2" id="KW-0560">Oxidoreductase</keyword>
<name>A0A094JH95_9GAMM</name>
<comment type="caution">
    <text evidence="4">The sequence shown here is derived from an EMBL/GenBank/DDBJ whole genome shotgun (WGS) entry which is preliminary data.</text>
</comment>
<dbReference type="OrthoDB" id="9785812at2"/>
<dbReference type="Pfam" id="PF08240">
    <property type="entry name" value="ADH_N"/>
    <property type="match status" value="1"/>
</dbReference>
<dbReference type="InterPro" id="IPR013154">
    <property type="entry name" value="ADH-like_N"/>
</dbReference>
<keyword evidence="5" id="KW-1185">Reference proteome</keyword>
<comment type="similarity">
    <text evidence="2">Belongs to the zinc-containing alcohol dehydrogenase family. Quinone oxidoreductase subfamily.</text>
</comment>
<organism evidence="4 5">
    <name type="scientific">Pseudidiomarina salinarum</name>
    <dbReference type="NCBI Taxonomy" id="435908"/>
    <lineage>
        <taxon>Bacteria</taxon>
        <taxon>Pseudomonadati</taxon>
        <taxon>Pseudomonadota</taxon>
        <taxon>Gammaproteobacteria</taxon>
        <taxon>Alteromonadales</taxon>
        <taxon>Idiomarinaceae</taxon>
        <taxon>Pseudidiomarina</taxon>
    </lineage>
</organism>
<gene>
    <name evidence="4" type="ORF">IDSA_04380</name>
</gene>
<dbReference type="GO" id="GO:0008270">
    <property type="term" value="F:zinc ion binding"/>
    <property type="evidence" value="ECO:0007669"/>
    <property type="project" value="InterPro"/>
</dbReference>
<keyword evidence="2" id="KW-0479">Metal-binding</keyword>
<dbReference type="AlphaFoldDB" id="A0A094JH95"/>
<dbReference type="CDD" id="cd08252">
    <property type="entry name" value="AL_MDR"/>
    <property type="match status" value="1"/>
</dbReference>
<reference evidence="4 5" key="1">
    <citation type="submission" date="2014-06" db="EMBL/GenBank/DDBJ databases">
        <title>The draft genome sequence of Idiomarina salinarum ISL-52.</title>
        <authorList>
            <person name="Du J."/>
            <person name="Shao Z."/>
        </authorList>
    </citation>
    <scope>NUCLEOTIDE SEQUENCE [LARGE SCALE GENOMIC DNA]</scope>
    <source>
        <strain evidence="4 5">ISL-52</strain>
    </source>
</reference>
<dbReference type="eggNOG" id="COG0604">
    <property type="taxonomic scope" value="Bacteria"/>
</dbReference>
<dbReference type="SUPFAM" id="SSF51735">
    <property type="entry name" value="NAD(P)-binding Rossmann-fold domains"/>
    <property type="match status" value="1"/>
</dbReference>
<dbReference type="InterPro" id="IPR020843">
    <property type="entry name" value="ER"/>
</dbReference>
<dbReference type="Proteomes" id="UP000054363">
    <property type="component" value="Unassembled WGS sequence"/>
</dbReference>
<evidence type="ECO:0000313" key="4">
    <source>
        <dbReference type="EMBL" id="KFZ31921.1"/>
    </source>
</evidence>
<dbReference type="InterPro" id="IPR036291">
    <property type="entry name" value="NAD(P)-bd_dom_sf"/>
</dbReference>
<dbReference type="EMBL" id="JPER01000001">
    <property type="protein sequence ID" value="KFZ31921.1"/>
    <property type="molecule type" value="Genomic_DNA"/>
</dbReference>
<dbReference type="PANTHER" id="PTHR44154:SF1">
    <property type="entry name" value="QUINONE OXIDOREDUCTASE"/>
    <property type="match status" value="1"/>
</dbReference>
<feature type="domain" description="Enoyl reductase (ER)" evidence="3">
    <location>
        <begin position="12"/>
        <end position="333"/>
    </location>
</feature>
<dbReference type="RefSeq" id="WP_034774483.1">
    <property type="nucleotide sequence ID" value="NZ_JPER01000001.1"/>
</dbReference>
<evidence type="ECO:0000313" key="5">
    <source>
        <dbReference type="Proteomes" id="UP000054363"/>
    </source>
</evidence>
<dbReference type="PANTHER" id="PTHR44154">
    <property type="entry name" value="QUINONE OXIDOREDUCTASE"/>
    <property type="match status" value="1"/>
</dbReference>
<dbReference type="Gene3D" id="3.40.50.720">
    <property type="entry name" value="NAD(P)-binding Rossmann-like Domain"/>
    <property type="match status" value="1"/>
</dbReference>
<dbReference type="GO" id="GO:0016491">
    <property type="term" value="F:oxidoreductase activity"/>
    <property type="evidence" value="ECO:0007669"/>
    <property type="project" value="UniProtKB-KW"/>
</dbReference>
<evidence type="ECO:0000256" key="1">
    <source>
        <dbReference type="ARBA" id="ARBA00022857"/>
    </source>
</evidence>
<dbReference type="SMART" id="SM00829">
    <property type="entry name" value="PKS_ER"/>
    <property type="match status" value="1"/>
</dbReference>
<dbReference type="InterPro" id="IPR051603">
    <property type="entry name" value="Zinc-ADH_QOR/CCCR"/>
</dbReference>
<keyword evidence="1" id="KW-0521">NADP</keyword>
<evidence type="ECO:0000259" key="3">
    <source>
        <dbReference type="SMART" id="SM00829"/>
    </source>
</evidence>
<sequence>MRAVGYKKSLPASHNEALLDIILPEPEPEPNDVIVKVQAVGVNPVDTKIRMRKEPARGETAILGWDAAGIVTRVGSKVTEFQAGDEVWYAGAVDRPGCNAELHAVDARIISRKPASLSFAEAAAMPLTFLTAWELLFDRLDVKHDDEHAVILVTGAAGGVGSALIQLAKALTEATVVGTASRVESRNWVTQLGADHVIDHSKSLVEAYRKLNLSDVTHVASITHSDQHFDDLVELLQPQGKLALIDDPATPLDVSKMKQKSLSLHWEFMYTRSMFQTADMGRQGEILAKVAELTDAGTITTTMTTNLGNINAANLRTAHSQLESQHTIGKIVLAGFGS</sequence>
<evidence type="ECO:0000256" key="2">
    <source>
        <dbReference type="RuleBase" id="RU364000"/>
    </source>
</evidence>
<dbReference type="NCBIfam" id="TIGR02817">
    <property type="entry name" value="adh_fam_1"/>
    <property type="match status" value="1"/>
</dbReference>
<dbReference type="Pfam" id="PF13602">
    <property type="entry name" value="ADH_zinc_N_2"/>
    <property type="match status" value="1"/>
</dbReference>
<dbReference type="Gene3D" id="3.90.180.10">
    <property type="entry name" value="Medium-chain alcohol dehydrogenases, catalytic domain"/>
    <property type="match status" value="1"/>
</dbReference>
<keyword evidence="2" id="KW-0862">Zinc</keyword>
<dbReference type="InterPro" id="IPR011032">
    <property type="entry name" value="GroES-like_sf"/>
</dbReference>
<protein>
    <recommendedName>
        <fullName evidence="2">Zinc-type alcohol dehydrogenase-like protein</fullName>
    </recommendedName>
</protein>
<accession>A0A094JH95</accession>
<dbReference type="InterPro" id="IPR014182">
    <property type="entry name" value="ADH_Zn_typ-1"/>
</dbReference>
<dbReference type="STRING" id="435908.IDSA_04380"/>